<comment type="caution">
    <text evidence="1">The sequence shown here is derived from an EMBL/GenBank/DDBJ whole genome shotgun (WGS) entry which is preliminary data.</text>
</comment>
<reference evidence="1 2" key="1">
    <citation type="submission" date="2018-06" db="EMBL/GenBank/DDBJ databases">
        <title>Extensive metabolic versatility and redundancy in microbially diverse, dynamic hydrothermal sediments.</title>
        <authorList>
            <person name="Dombrowski N."/>
            <person name="Teske A."/>
            <person name="Baker B.J."/>
        </authorList>
    </citation>
    <scope>NUCLEOTIDE SEQUENCE [LARGE SCALE GENOMIC DNA]</scope>
    <source>
        <strain evidence="1">B35_G9</strain>
    </source>
</reference>
<dbReference type="EMBL" id="QNBC01000084">
    <property type="protein sequence ID" value="RKX65554.1"/>
    <property type="molecule type" value="Genomic_DNA"/>
</dbReference>
<name>A0A660S6Z9_UNCT6</name>
<proteinExistence type="predicted"/>
<protein>
    <submittedName>
        <fullName evidence="1">Uncharacterized protein</fullName>
    </submittedName>
</protein>
<dbReference type="AlphaFoldDB" id="A0A660S6Z9"/>
<accession>A0A660S6Z9</accession>
<evidence type="ECO:0000313" key="2">
    <source>
        <dbReference type="Proteomes" id="UP000282321"/>
    </source>
</evidence>
<dbReference type="Proteomes" id="UP000282321">
    <property type="component" value="Unassembled WGS sequence"/>
</dbReference>
<gene>
    <name evidence="1" type="ORF">DRP44_06105</name>
</gene>
<sequence>MNKDIIEQIFSQYIHTLNNLIMVINGKVEILNFHDQKEEYKIILRKINEIITLNEIFGQFRNEFKGECKDETLLSILEKIKELSLETKK</sequence>
<organism evidence="1 2">
    <name type="scientific">candidate division TA06 bacterium</name>
    <dbReference type="NCBI Taxonomy" id="2250710"/>
    <lineage>
        <taxon>Bacteria</taxon>
        <taxon>Bacteria division TA06</taxon>
    </lineage>
</organism>
<evidence type="ECO:0000313" key="1">
    <source>
        <dbReference type="EMBL" id="RKX65554.1"/>
    </source>
</evidence>